<evidence type="ECO:0000313" key="4">
    <source>
        <dbReference type="Proteomes" id="UP000283497"/>
    </source>
</evidence>
<dbReference type="Proteomes" id="UP000283497">
    <property type="component" value="Unassembled WGS sequence"/>
</dbReference>
<keyword evidence="1" id="KW-1133">Transmembrane helix</keyword>
<keyword evidence="1" id="KW-0812">Transmembrane</keyword>
<dbReference type="Pfam" id="PF01478">
    <property type="entry name" value="Peptidase_A24"/>
    <property type="match status" value="1"/>
</dbReference>
<keyword evidence="1" id="KW-0472">Membrane</keyword>
<dbReference type="GO" id="GO:0016020">
    <property type="term" value="C:membrane"/>
    <property type="evidence" value="ECO:0007669"/>
    <property type="project" value="InterPro"/>
</dbReference>
<dbReference type="InterPro" id="IPR000045">
    <property type="entry name" value="Prepilin_IV_endopep_pep"/>
</dbReference>
<dbReference type="GO" id="GO:0004190">
    <property type="term" value="F:aspartic-type endopeptidase activity"/>
    <property type="evidence" value="ECO:0007669"/>
    <property type="project" value="InterPro"/>
</dbReference>
<comment type="caution">
    <text evidence="3">The sequence shown here is derived from an EMBL/GenBank/DDBJ whole genome shotgun (WGS) entry which is preliminary data.</text>
</comment>
<sequence>MEKTMIYIELIFLIISSILDIKYRKVSIYLTFIIPMLLILISFVLYPNAEIIIRCIISFVMVVLSILFLIVTNIGGADCLIMIIMPLYIGVNALYAILIAVIVSIPYQMLVLKKHKNKEYPFIPFLTLGYILSLYQF</sequence>
<feature type="transmembrane region" description="Helical" evidence="1">
    <location>
        <begin position="83"/>
        <end position="107"/>
    </location>
</feature>
<evidence type="ECO:0000313" key="3">
    <source>
        <dbReference type="EMBL" id="RHK40625.1"/>
    </source>
</evidence>
<name>A0A415G9F5_9FIRM</name>
<protein>
    <recommendedName>
        <fullName evidence="2">Prepilin type IV endopeptidase peptidase domain-containing protein</fullName>
    </recommendedName>
</protein>
<feature type="transmembrane region" description="Helical" evidence="1">
    <location>
        <begin position="51"/>
        <end position="71"/>
    </location>
</feature>
<reference evidence="3 4" key="1">
    <citation type="submission" date="2018-08" db="EMBL/GenBank/DDBJ databases">
        <title>A genome reference for cultivated species of the human gut microbiota.</title>
        <authorList>
            <person name="Zou Y."/>
            <person name="Xue W."/>
            <person name="Luo G."/>
        </authorList>
    </citation>
    <scope>NUCLEOTIDE SEQUENCE [LARGE SCALE GENOMIC DNA]</scope>
    <source>
        <strain evidence="3 4">AF45-14BH</strain>
    </source>
</reference>
<feature type="transmembrane region" description="Helical" evidence="1">
    <location>
        <begin position="28"/>
        <end position="45"/>
    </location>
</feature>
<accession>A0A415G9F5</accession>
<gene>
    <name evidence="3" type="ORF">DW068_03945</name>
</gene>
<feature type="domain" description="Prepilin type IV endopeptidase peptidase" evidence="2">
    <location>
        <begin position="10"/>
        <end position="104"/>
    </location>
</feature>
<organism evidence="3 4">
    <name type="scientific">Anaerobutyricum hallii</name>
    <dbReference type="NCBI Taxonomy" id="39488"/>
    <lineage>
        <taxon>Bacteria</taxon>
        <taxon>Bacillati</taxon>
        <taxon>Bacillota</taxon>
        <taxon>Clostridia</taxon>
        <taxon>Lachnospirales</taxon>
        <taxon>Lachnospiraceae</taxon>
        <taxon>Anaerobutyricum</taxon>
    </lineage>
</organism>
<dbReference type="EMBL" id="QRNJ01000010">
    <property type="protein sequence ID" value="RHK40625.1"/>
    <property type="molecule type" value="Genomic_DNA"/>
</dbReference>
<dbReference type="Gene3D" id="1.20.120.1220">
    <property type="match status" value="1"/>
</dbReference>
<proteinExistence type="predicted"/>
<evidence type="ECO:0000256" key="1">
    <source>
        <dbReference type="SAM" id="Phobius"/>
    </source>
</evidence>
<evidence type="ECO:0000259" key="2">
    <source>
        <dbReference type="Pfam" id="PF01478"/>
    </source>
</evidence>
<dbReference type="AlphaFoldDB" id="A0A415G9F5"/>